<reference evidence="3 4" key="1">
    <citation type="submission" date="2020-08" db="EMBL/GenBank/DDBJ databases">
        <title>Genomic Encyclopedia of Type Strains, Phase IV (KMG-IV): sequencing the most valuable type-strain genomes for metagenomic binning, comparative biology and taxonomic classification.</title>
        <authorList>
            <person name="Goeker M."/>
        </authorList>
    </citation>
    <scope>NUCLEOTIDE SEQUENCE [LARGE SCALE GENOMIC DNA]</scope>
    <source>
        <strain evidence="3 4">DSM 17328</strain>
    </source>
</reference>
<dbReference type="PRINTS" id="PR00080">
    <property type="entry name" value="SDRFAMILY"/>
</dbReference>
<accession>A0A7W7B2A8</accession>
<dbReference type="InterPro" id="IPR020904">
    <property type="entry name" value="Sc_DH/Rdtase_CS"/>
</dbReference>
<dbReference type="PROSITE" id="PS00061">
    <property type="entry name" value="ADH_SHORT"/>
    <property type="match status" value="1"/>
</dbReference>
<evidence type="ECO:0000256" key="1">
    <source>
        <dbReference type="ARBA" id="ARBA00006484"/>
    </source>
</evidence>
<dbReference type="Pfam" id="PF13561">
    <property type="entry name" value="adh_short_C2"/>
    <property type="match status" value="1"/>
</dbReference>
<dbReference type="FunFam" id="3.40.50.720:FF:000084">
    <property type="entry name" value="Short-chain dehydrogenase reductase"/>
    <property type="match status" value="1"/>
</dbReference>
<dbReference type="InterPro" id="IPR002347">
    <property type="entry name" value="SDR_fam"/>
</dbReference>
<dbReference type="PRINTS" id="PR00081">
    <property type="entry name" value="GDHRDH"/>
</dbReference>
<comment type="similarity">
    <text evidence="1">Belongs to the short-chain dehydrogenases/reductases (SDR) family.</text>
</comment>
<proteinExistence type="inferred from homology"/>
<sequence>MADLDAAGGADTVALIERGGGCGFFVAVDVGREASVALLFEAVLAGAAGLDILVNNAAIDLEVGEEAGAWRSETMDRVWRVNVMGAFHCMRRALPVMEARRRGAVVNVASTAGLTGVRGKPAYTAAKHALVGLTRVAAIQYGPAGVRVNALCPSAIRTDMLAIQGIDEAALIANHPLGRIADPGDIADAAFWLCSDQSRHITGHPLVIDGGRSAY</sequence>
<dbReference type="AlphaFoldDB" id="A0A7W7B2A8"/>
<evidence type="ECO:0000256" key="2">
    <source>
        <dbReference type="ARBA" id="ARBA00023002"/>
    </source>
</evidence>
<name>A0A7W7B2A8_9SPHN</name>
<dbReference type="Gene3D" id="3.40.50.720">
    <property type="entry name" value="NAD(P)-binding Rossmann-like Domain"/>
    <property type="match status" value="1"/>
</dbReference>
<evidence type="ECO:0000313" key="3">
    <source>
        <dbReference type="EMBL" id="MBB4632682.1"/>
    </source>
</evidence>
<dbReference type="GO" id="GO:0016491">
    <property type="term" value="F:oxidoreductase activity"/>
    <property type="evidence" value="ECO:0007669"/>
    <property type="project" value="UniProtKB-KW"/>
</dbReference>
<dbReference type="Proteomes" id="UP000566324">
    <property type="component" value="Unassembled WGS sequence"/>
</dbReference>
<evidence type="ECO:0000313" key="4">
    <source>
        <dbReference type="Proteomes" id="UP000566324"/>
    </source>
</evidence>
<gene>
    <name evidence="3" type="ORF">GGQ98_002309</name>
</gene>
<dbReference type="CDD" id="cd05233">
    <property type="entry name" value="SDR_c"/>
    <property type="match status" value="1"/>
</dbReference>
<dbReference type="InterPro" id="IPR036291">
    <property type="entry name" value="NAD(P)-bd_dom_sf"/>
</dbReference>
<keyword evidence="2" id="KW-0560">Oxidoreductase</keyword>
<organism evidence="3 4">
    <name type="scientific">Sphingosinicella soli</name>
    <dbReference type="NCBI Taxonomy" id="333708"/>
    <lineage>
        <taxon>Bacteria</taxon>
        <taxon>Pseudomonadati</taxon>
        <taxon>Pseudomonadota</taxon>
        <taxon>Alphaproteobacteria</taxon>
        <taxon>Sphingomonadales</taxon>
        <taxon>Sphingosinicellaceae</taxon>
        <taxon>Sphingosinicella</taxon>
    </lineage>
</organism>
<keyword evidence="4" id="KW-1185">Reference proteome</keyword>
<dbReference type="PANTHER" id="PTHR24321">
    <property type="entry name" value="DEHYDROGENASES, SHORT CHAIN"/>
    <property type="match status" value="1"/>
</dbReference>
<dbReference type="SUPFAM" id="SSF51735">
    <property type="entry name" value="NAD(P)-binding Rossmann-fold domains"/>
    <property type="match status" value="1"/>
</dbReference>
<comment type="caution">
    <text evidence="3">The sequence shown here is derived from an EMBL/GenBank/DDBJ whole genome shotgun (WGS) entry which is preliminary data.</text>
</comment>
<dbReference type="PANTHER" id="PTHR24321:SF14">
    <property type="entry name" value="SHORT-CHAIN TYPE DEHYDROGENASE_REDUCTASE BLR2146-RELATED"/>
    <property type="match status" value="1"/>
</dbReference>
<dbReference type="EMBL" id="JACHNZ010000025">
    <property type="protein sequence ID" value="MBB4632682.1"/>
    <property type="molecule type" value="Genomic_DNA"/>
</dbReference>
<protein>
    <submittedName>
        <fullName evidence="3">NAD(P)-dependent dehydrogenase (Short-subunit alcohol dehydrogenase family)</fullName>
    </submittedName>
</protein>